<gene>
    <name evidence="2" type="ORF">Sru01_67880</name>
</gene>
<evidence type="ECO:0000256" key="1">
    <source>
        <dbReference type="SAM" id="SignalP"/>
    </source>
</evidence>
<feature type="signal peptide" evidence="1">
    <location>
        <begin position="1"/>
        <end position="27"/>
    </location>
</feature>
<proteinExistence type="predicted"/>
<keyword evidence="1" id="KW-0732">Signal</keyword>
<dbReference type="AlphaFoldDB" id="A0A919V262"/>
<sequence>MRRAAMAVLSLITAAGAVLATTQPASAQVYHTCRPDYWTNKCASGYTPANHTLDRIWIGIDSSSIVDWEVWDRETGRKVGSGRVSPDKQFRHGIYGLYGNKYQLVMKGLWGNYGFICDC</sequence>
<accession>A0A919V262</accession>
<reference evidence="2" key="1">
    <citation type="submission" date="2021-01" db="EMBL/GenBank/DDBJ databases">
        <title>Whole genome shotgun sequence of Sphaerisporangium rufum NBRC 109079.</title>
        <authorList>
            <person name="Komaki H."/>
            <person name="Tamura T."/>
        </authorList>
    </citation>
    <scope>NUCLEOTIDE SEQUENCE</scope>
    <source>
        <strain evidence="2">NBRC 109079</strain>
    </source>
</reference>
<name>A0A919V262_9ACTN</name>
<feature type="chain" id="PRO_5038031828" evidence="1">
    <location>
        <begin position="28"/>
        <end position="119"/>
    </location>
</feature>
<protein>
    <submittedName>
        <fullName evidence="2">Uncharacterized protein</fullName>
    </submittedName>
</protein>
<keyword evidence="3" id="KW-1185">Reference proteome</keyword>
<organism evidence="2 3">
    <name type="scientific">Sphaerisporangium rufum</name>
    <dbReference type="NCBI Taxonomy" id="1381558"/>
    <lineage>
        <taxon>Bacteria</taxon>
        <taxon>Bacillati</taxon>
        <taxon>Actinomycetota</taxon>
        <taxon>Actinomycetes</taxon>
        <taxon>Streptosporangiales</taxon>
        <taxon>Streptosporangiaceae</taxon>
        <taxon>Sphaerisporangium</taxon>
    </lineage>
</organism>
<evidence type="ECO:0000313" key="2">
    <source>
        <dbReference type="EMBL" id="GII81806.1"/>
    </source>
</evidence>
<evidence type="ECO:0000313" key="3">
    <source>
        <dbReference type="Proteomes" id="UP000655287"/>
    </source>
</evidence>
<comment type="caution">
    <text evidence="2">The sequence shown here is derived from an EMBL/GenBank/DDBJ whole genome shotgun (WGS) entry which is preliminary data.</text>
</comment>
<dbReference type="EMBL" id="BOOU01000112">
    <property type="protein sequence ID" value="GII81806.1"/>
    <property type="molecule type" value="Genomic_DNA"/>
</dbReference>
<dbReference type="Proteomes" id="UP000655287">
    <property type="component" value="Unassembled WGS sequence"/>
</dbReference>